<sequence>MKVWLSDFHTVNFTLSVKLLLKYTKNTGVSGHFSASLGLFCLKGLHDRTSAVVSKLCF</sequence>
<dbReference type="EMBL" id="GBXM01016415">
    <property type="protein sequence ID" value="JAH92162.1"/>
    <property type="molecule type" value="Transcribed_RNA"/>
</dbReference>
<protein>
    <submittedName>
        <fullName evidence="1">Uncharacterized protein</fullName>
    </submittedName>
</protein>
<accession>A0A0E9WP64</accession>
<reference evidence="1" key="1">
    <citation type="submission" date="2014-11" db="EMBL/GenBank/DDBJ databases">
        <authorList>
            <person name="Amaro Gonzalez C."/>
        </authorList>
    </citation>
    <scope>NUCLEOTIDE SEQUENCE</scope>
</reference>
<evidence type="ECO:0000313" key="1">
    <source>
        <dbReference type="EMBL" id="JAH92162.1"/>
    </source>
</evidence>
<name>A0A0E9WP64_ANGAN</name>
<organism evidence="1">
    <name type="scientific">Anguilla anguilla</name>
    <name type="common">European freshwater eel</name>
    <name type="synonym">Muraena anguilla</name>
    <dbReference type="NCBI Taxonomy" id="7936"/>
    <lineage>
        <taxon>Eukaryota</taxon>
        <taxon>Metazoa</taxon>
        <taxon>Chordata</taxon>
        <taxon>Craniata</taxon>
        <taxon>Vertebrata</taxon>
        <taxon>Euteleostomi</taxon>
        <taxon>Actinopterygii</taxon>
        <taxon>Neopterygii</taxon>
        <taxon>Teleostei</taxon>
        <taxon>Anguilliformes</taxon>
        <taxon>Anguillidae</taxon>
        <taxon>Anguilla</taxon>
    </lineage>
</organism>
<reference evidence="1" key="2">
    <citation type="journal article" date="2015" name="Fish Shellfish Immunol.">
        <title>Early steps in the European eel (Anguilla anguilla)-Vibrio vulnificus interaction in the gills: Role of the RtxA13 toxin.</title>
        <authorList>
            <person name="Callol A."/>
            <person name="Pajuelo D."/>
            <person name="Ebbesson L."/>
            <person name="Teles M."/>
            <person name="MacKenzie S."/>
            <person name="Amaro C."/>
        </authorList>
    </citation>
    <scope>NUCLEOTIDE SEQUENCE</scope>
</reference>
<dbReference type="AlphaFoldDB" id="A0A0E9WP64"/>
<proteinExistence type="predicted"/>